<evidence type="ECO:0008006" key="3">
    <source>
        <dbReference type="Google" id="ProtNLM"/>
    </source>
</evidence>
<dbReference type="AlphaFoldDB" id="A0A8H3WXZ2"/>
<dbReference type="OrthoDB" id="2351154at2759"/>
<dbReference type="Proteomes" id="UP000439903">
    <property type="component" value="Unassembled WGS sequence"/>
</dbReference>
<comment type="caution">
    <text evidence="1">The sequence shown here is derived from an EMBL/GenBank/DDBJ whole genome shotgun (WGS) entry which is preliminary data.</text>
</comment>
<protein>
    <recommendedName>
        <fullName evidence="3">F-box domain-containing protein</fullName>
    </recommendedName>
</protein>
<evidence type="ECO:0000313" key="2">
    <source>
        <dbReference type="Proteomes" id="UP000439903"/>
    </source>
</evidence>
<gene>
    <name evidence="1" type="ORF">F8M41_013173</name>
</gene>
<sequence>MASKIFMGDIPELMENILKILINNSYSLYSCILVSRHWCKISIPILWQDPFSFKRRPLFISRYFSSLEDERVLLELCEINAKFSKTIFEYASFLKALDLSCLERTVKEWINLMLVDYYGQSIYSVIVIY</sequence>
<name>A0A8H3WXZ2_GIGMA</name>
<keyword evidence="2" id="KW-1185">Reference proteome</keyword>
<reference evidence="1 2" key="1">
    <citation type="journal article" date="2019" name="Environ. Microbiol.">
        <title>At the nexus of three kingdoms: the genome of the mycorrhizal fungus Gigaspora margarita provides insights into plant, endobacterial and fungal interactions.</title>
        <authorList>
            <person name="Venice F."/>
            <person name="Ghignone S."/>
            <person name="Salvioli di Fossalunga A."/>
            <person name="Amselem J."/>
            <person name="Novero M."/>
            <person name="Xianan X."/>
            <person name="Sedzielewska Toro K."/>
            <person name="Morin E."/>
            <person name="Lipzen A."/>
            <person name="Grigoriev I.V."/>
            <person name="Henrissat B."/>
            <person name="Martin F.M."/>
            <person name="Bonfante P."/>
        </authorList>
    </citation>
    <scope>NUCLEOTIDE SEQUENCE [LARGE SCALE GENOMIC DNA]</scope>
    <source>
        <strain evidence="1 2">BEG34</strain>
    </source>
</reference>
<evidence type="ECO:0000313" key="1">
    <source>
        <dbReference type="EMBL" id="KAF0371638.1"/>
    </source>
</evidence>
<accession>A0A8H3WXZ2</accession>
<dbReference type="PROSITE" id="PS51257">
    <property type="entry name" value="PROKAR_LIPOPROTEIN"/>
    <property type="match status" value="1"/>
</dbReference>
<dbReference type="EMBL" id="WTPW01002674">
    <property type="protein sequence ID" value="KAF0371638.1"/>
    <property type="molecule type" value="Genomic_DNA"/>
</dbReference>
<proteinExistence type="predicted"/>
<feature type="unsure residue" description="I or L" evidence="1">
    <location>
        <position position="73"/>
    </location>
</feature>
<organism evidence="1 2">
    <name type="scientific">Gigaspora margarita</name>
    <dbReference type="NCBI Taxonomy" id="4874"/>
    <lineage>
        <taxon>Eukaryota</taxon>
        <taxon>Fungi</taxon>
        <taxon>Fungi incertae sedis</taxon>
        <taxon>Mucoromycota</taxon>
        <taxon>Glomeromycotina</taxon>
        <taxon>Glomeromycetes</taxon>
        <taxon>Diversisporales</taxon>
        <taxon>Gigasporaceae</taxon>
        <taxon>Gigaspora</taxon>
    </lineage>
</organism>